<dbReference type="RefSeq" id="YP_009230220.1">
    <property type="nucleotide sequence ID" value="NC_029314.1"/>
</dbReference>
<proteinExistence type="predicted"/>
<sequence>MSLLEENPDLNTIKDAIENQFYRYHTSRLDVVLLPISDNMGIFYTIYTIEYADIENIASVGLEKGVYYFNKETKSLKIQIGRFEKQINLS</sequence>
<dbReference type="Proteomes" id="UP000202190">
    <property type="component" value="Segment"/>
</dbReference>
<organism evidence="1 2">
    <name type="scientific">Acidianus rod-shaped virus 2</name>
    <dbReference type="NCBI Taxonomy" id="1732175"/>
    <lineage>
        <taxon>Viruses</taxon>
        <taxon>Adnaviria</taxon>
        <taxon>Zilligvirae</taxon>
        <taxon>Taleaviricota</taxon>
        <taxon>Tokiviricetes</taxon>
        <taxon>Ligamenvirales</taxon>
        <taxon>Rudiviridae</taxon>
        <taxon>Hoswirudivirus</taxon>
        <taxon>Hoswirudivirus pozzuoliense</taxon>
        <taxon>Hoswirudivirus ARV2</taxon>
    </lineage>
</organism>
<name>A0A0N9P4N4_9VIRU</name>
<keyword evidence="2" id="KW-1185">Reference proteome</keyword>
<evidence type="ECO:0000313" key="1">
    <source>
        <dbReference type="EMBL" id="ALG96879.1"/>
    </source>
</evidence>
<dbReference type="EMBL" id="KP282675">
    <property type="protein sequence ID" value="ALG96879.1"/>
    <property type="molecule type" value="Genomic_DNA"/>
</dbReference>
<reference evidence="1 2" key="1">
    <citation type="journal article" date="2015" name="Environ. Microbiol.">
        <title>Novel viral genomes identified from six metagenomes reveal wide distribution of archaeal viruses and high viral diversity in terrestrial hot springs.</title>
        <authorList>
            <person name="Gudbergsdottir S.R."/>
            <person name="Menzel P."/>
            <person name="Krogh A."/>
            <person name="Young M."/>
            <person name="Peng X."/>
        </authorList>
    </citation>
    <scope>NUCLEOTIDE SEQUENCE [LARGE SCALE GENOMIC DNA]</scope>
    <source>
        <strain evidence="1 2">ARV2</strain>
    </source>
</reference>
<dbReference type="GeneID" id="26887630"/>
<accession>A0A0N9P4N4</accession>
<evidence type="ECO:0000313" key="2">
    <source>
        <dbReference type="Proteomes" id="UP000202190"/>
    </source>
</evidence>
<protein>
    <submittedName>
        <fullName evidence="1">Uncharacterized protein</fullName>
    </submittedName>
</protein>
<dbReference type="KEGG" id="vg:26887630"/>